<evidence type="ECO:0000313" key="3">
    <source>
        <dbReference type="Proteomes" id="UP000294567"/>
    </source>
</evidence>
<dbReference type="EMBL" id="SMAE01000019">
    <property type="protein sequence ID" value="TCS85727.1"/>
    <property type="molecule type" value="Genomic_DNA"/>
</dbReference>
<keyword evidence="1" id="KW-0472">Membrane</keyword>
<organism evidence="2 3">
    <name type="scientific">Keratinibaculum paraultunense</name>
    <dbReference type="NCBI Taxonomy" id="1278232"/>
    <lineage>
        <taxon>Bacteria</taxon>
        <taxon>Bacillati</taxon>
        <taxon>Bacillota</taxon>
        <taxon>Tissierellia</taxon>
        <taxon>Tissierellales</taxon>
        <taxon>Tepidimicrobiaceae</taxon>
        <taxon>Keratinibaculum</taxon>
    </lineage>
</organism>
<gene>
    <name evidence="2" type="ORF">EDD65_1196</name>
</gene>
<comment type="caution">
    <text evidence="2">The sequence shown here is derived from an EMBL/GenBank/DDBJ whole genome shotgun (WGS) entry which is preliminary data.</text>
</comment>
<evidence type="ECO:0000313" key="2">
    <source>
        <dbReference type="EMBL" id="TCS85727.1"/>
    </source>
</evidence>
<keyword evidence="3" id="KW-1185">Reference proteome</keyword>
<feature type="transmembrane region" description="Helical" evidence="1">
    <location>
        <begin position="87"/>
        <end position="110"/>
    </location>
</feature>
<sequence length="236" mass="27375">MSKIIGMSRNINLDWLNKVAELYMEGKSEEEINDDLNEYLSLEIKSPTNARKTRNILVNIWVKDNEYTEKAKELAVKLIKSGEKENILLAHWCLMLLTYPVFADICSVIGKMDRKMFDITTKDVKNNMFDLWGERSTLFHSIDKIIKTLKDIGVLHCLPKHKYDINRYSIESREGIILITYALICIKDKLYLSLEEINNSPEFFPFKYSASIDVLEESNMFSIDKFGGKLVVSNKN</sequence>
<keyword evidence="1" id="KW-0812">Transmembrane</keyword>
<dbReference type="OrthoDB" id="8454348at2"/>
<name>A0A4R3KNX2_9FIRM</name>
<accession>A0A4R3KNX2</accession>
<dbReference type="RefSeq" id="WP_132029693.1">
    <property type="nucleotide sequence ID" value="NZ_CP068564.1"/>
</dbReference>
<dbReference type="AlphaFoldDB" id="A0A4R3KNX2"/>
<reference evidence="2 3" key="1">
    <citation type="submission" date="2019-03" db="EMBL/GenBank/DDBJ databases">
        <title>Genomic Encyclopedia of Type Strains, Phase IV (KMG-IV): sequencing the most valuable type-strain genomes for metagenomic binning, comparative biology and taxonomic classification.</title>
        <authorList>
            <person name="Goeker M."/>
        </authorList>
    </citation>
    <scope>NUCLEOTIDE SEQUENCE [LARGE SCALE GENOMIC DNA]</scope>
    <source>
        <strain evidence="2 3">DSM 26752</strain>
    </source>
</reference>
<dbReference type="Proteomes" id="UP000294567">
    <property type="component" value="Unassembled WGS sequence"/>
</dbReference>
<keyword evidence="1" id="KW-1133">Transmembrane helix</keyword>
<protein>
    <submittedName>
        <fullName evidence="2">Uncharacterized protein</fullName>
    </submittedName>
</protein>
<proteinExistence type="predicted"/>
<evidence type="ECO:0000256" key="1">
    <source>
        <dbReference type="SAM" id="Phobius"/>
    </source>
</evidence>